<proteinExistence type="predicted"/>
<evidence type="ECO:0000259" key="1">
    <source>
        <dbReference type="Pfam" id="PF10135"/>
    </source>
</evidence>
<name>A0ABS5EZM5_9PROT</name>
<feature type="domain" description="Flagellar protein FlgJ N-terminal" evidence="1">
    <location>
        <begin position="19"/>
        <end position="66"/>
    </location>
</feature>
<evidence type="ECO:0000313" key="2">
    <source>
        <dbReference type="EMBL" id="MBR0665755.1"/>
    </source>
</evidence>
<keyword evidence="3" id="KW-1185">Reference proteome</keyword>
<dbReference type="Proteomes" id="UP001196870">
    <property type="component" value="Unassembled WGS sequence"/>
</dbReference>
<accession>A0ABS5EZM5</accession>
<evidence type="ECO:0000313" key="3">
    <source>
        <dbReference type="Proteomes" id="UP001196870"/>
    </source>
</evidence>
<comment type="caution">
    <text evidence="2">The sequence shown here is derived from an EMBL/GenBank/DDBJ whole genome shotgun (WGS) entry which is preliminary data.</text>
</comment>
<sequence length="83" mass="9093">MREAARRFEAQMLGQMLQPMFATADLSRSRFGGGTGEAQWQPMLVDAFAQAASRRGGFGIADAVYREMLRVQSARSTRGNPAP</sequence>
<dbReference type="EMBL" id="JAAGBB010000017">
    <property type="protein sequence ID" value="MBR0665755.1"/>
    <property type="molecule type" value="Genomic_DNA"/>
</dbReference>
<dbReference type="InterPro" id="IPR019301">
    <property type="entry name" value="Flagellar_prot_FlgJ_N"/>
</dbReference>
<protein>
    <submittedName>
        <fullName evidence="2">Chemotaxis protein chel</fullName>
    </submittedName>
</protein>
<gene>
    <name evidence="2" type="ORF">GXW71_15460</name>
</gene>
<organism evidence="2 3">
    <name type="scientific">Plastoroseomonas hellenica</name>
    <dbReference type="NCBI Taxonomy" id="2687306"/>
    <lineage>
        <taxon>Bacteria</taxon>
        <taxon>Pseudomonadati</taxon>
        <taxon>Pseudomonadota</taxon>
        <taxon>Alphaproteobacteria</taxon>
        <taxon>Acetobacterales</taxon>
        <taxon>Acetobacteraceae</taxon>
        <taxon>Plastoroseomonas</taxon>
    </lineage>
</organism>
<reference evidence="3" key="1">
    <citation type="journal article" date="2021" name="Syst. Appl. Microbiol.">
        <title>Roseomonas hellenica sp. nov., isolated from roots of wild-growing Alkanna tinctoria.</title>
        <authorList>
            <person name="Rat A."/>
            <person name="Naranjo H.D."/>
            <person name="Lebbe L."/>
            <person name="Cnockaert M."/>
            <person name="Krigas N."/>
            <person name="Grigoriadou K."/>
            <person name="Maloupa E."/>
            <person name="Willems A."/>
        </authorList>
    </citation>
    <scope>NUCLEOTIDE SEQUENCE [LARGE SCALE GENOMIC DNA]</scope>
    <source>
        <strain evidence="3">LMG 31523</strain>
    </source>
</reference>
<dbReference type="Pfam" id="PF10135">
    <property type="entry name" value="Rod-binding"/>
    <property type="match status" value="1"/>
</dbReference>